<reference evidence="8 9" key="1">
    <citation type="submission" date="2014-06" db="EMBL/GenBank/DDBJ databases">
        <authorList>
            <person name="Ngugi D.K."/>
            <person name="Blom J."/>
            <person name="Alam I."/>
            <person name="Rashid M."/>
            <person name="Baalawi W."/>
            <person name="Zhang G."/>
            <person name="Hikmawan T."/>
            <person name="Guan Y."/>
            <person name="Antunes A."/>
            <person name="Siam R."/>
            <person name="El-Dorry H."/>
            <person name="Bajic V."/>
            <person name="Stingl U."/>
        </authorList>
    </citation>
    <scope>NUCLEOTIDE SEQUENCE [LARGE SCALE GENOMIC DNA]</scope>
    <source>
        <strain evidence="8">SCGC AAA799-P11</strain>
    </source>
</reference>
<dbReference type="Proteomes" id="UP000029387">
    <property type="component" value="Unassembled WGS sequence"/>
</dbReference>
<feature type="domain" description="Radical SAM core" evidence="7">
    <location>
        <begin position="197"/>
        <end position="429"/>
    </location>
</feature>
<keyword evidence="5" id="KW-0411">Iron-sulfur</keyword>
<dbReference type="InterPro" id="IPR006638">
    <property type="entry name" value="Elp3/MiaA/NifB-like_rSAM"/>
</dbReference>
<comment type="caution">
    <text evidence="8">The sequence shown here is derived from an EMBL/GenBank/DDBJ whole genome shotgun (WGS) entry which is preliminary data.</text>
</comment>
<dbReference type="AlphaFoldDB" id="A0A087S2Z0"/>
<dbReference type="Pfam" id="PF04055">
    <property type="entry name" value="Radical_SAM"/>
    <property type="match status" value="1"/>
</dbReference>
<keyword evidence="3" id="KW-0479">Metal-binding</keyword>
<dbReference type="SMART" id="SM00729">
    <property type="entry name" value="Elp3"/>
    <property type="match status" value="1"/>
</dbReference>
<dbReference type="GO" id="GO:0031419">
    <property type="term" value="F:cobalamin binding"/>
    <property type="evidence" value="ECO:0007669"/>
    <property type="project" value="InterPro"/>
</dbReference>
<dbReference type="InterPro" id="IPR036724">
    <property type="entry name" value="Cobalamin-bd_sf"/>
</dbReference>
<dbReference type="InterPro" id="IPR006158">
    <property type="entry name" value="Cobalamin-bd"/>
</dbReference>
<protein>
    <submittedName>
        <fullName evidence="8">Anaerobic magnesium-protoporphyrin IX monomethyl ester cyclase protein</fullName>
        <ecNumber evidence="8">4.-.-.-</ecNumber>
    </submittedName>
</protein>
<dbReference type="InterPro" id="IPR058240">
    <property type="entry name" value="rSAM_sf"/>
</dbReference>
<keyword evidence="8" id="KW-0456">Lyase</keyword>
<dbReference type="InterPro" id="IPR051198">
    <property type="entry name" value="BchE-like"/>
</dbReference>
<dbReference type="InterPro" id="IPR007197">
    <property type="entry name" value="rSAM"/>
</dbReference>
<dbReference type="GO" id="GO:0005829">
    <property type="term" value="C:cytosol"/>
    <property type="evidence" value="ECO:0007669"/>
    <property type="project" value="TreeGrafter"/>
</dbReference>
<dbReference type="PROSITE" id="PS51332">
    <property type="entry name" value="B12_BINDING"/>
    <property type="match status" value="1"/>
</dbReference>
<accession>A0A087S2Z0</accession>
<dbReference type="PROSITE" id="PS51918">
    <property type="entry name" value="RADICAL_SAM"/>
    <property type="match status" value="1"/>
</dbReference>
<dbReference type="Pfam" id="PF02310">
    <property type="entry name" value="B12-binding"/>
    <property type="match status" value="1"/>
</dbReference>
<dbReference type="GO" id="GO:0046872">
    <property type="term" value="F:metal ion binding"/>
    <property type="evidence" value="ECO:0007669"/>
    <property type="project" value="UniProtKB-KW"/>
</dbReference>
<evidence type="ECO:0000256" key="4">
    <source>
        <dbReference type="ARBA" id="ARBA00023004"/>
    </source>
</evidence>
<evidence type="ECO:0000313" key="8">
    <source>
        <dbReference type="EMBL" id="KFM20094.1"/>
    </source>
</evidence>
<keyword evidence="9" id="KW-1185">Reference proteome</keyword>
<dbReference type="InterPro" id="IPR023404">
    <property type="entry name" value="rSAM_horseshoe"/>
</dbReference>
<comment type="cofactor">
    <cofactor evidence="1">
        <name>[4Fe-4S] cluster</name>
        <dbReference type="ChEBI" id="CHEBI:49883"/>
    </cofactor>
</comment>
<keyword evidence="2" id="KW-0949">S-adenosyl-L-methionine</keyword>
<dbReference type="GO" id="GO:0051536">
    <property type="term" value="F:iron-sulfur cluster binding"/>
    <property type="evidence" value="ECO:0007669"/>
    <property type="project" value="UniProtKB-KW"/>
</dbReference>
<proteinExistence type="predicted"/>
<dbReference type="Gene3D" id="3.40.50.280">
    <property type="entry name" value="Cobalamin-binding domain"/>
    <property type="match status" value="1"/>
</dbReference>
<dbReference type="SUPFAM" id="SSF102114">
    <property type="entry name" value="Radical SAM enzymes"/>
    <property type="match status" value="1"/>
</dbReference>
<dbReference type="PANTHER" id="PTHR43409">
    <property type="entry name" value="ANAEROBIC MAGNESIUM-PROTOPORPHYRIN IX MONOMETHYL ESTER CYCLASE-RELATED"/>
    <property type="match status" value="1"/>
</dbReference>
<evidence type="ECO:0000256" key="2">
    <source>
        <dbReference type="ARBA" id="ARBA00022691"/>
    </source>
</evidence>
<dbReference type="SFLD" id="SFLDG01082">
    <property type="entry name" value="B12-binding_domain_containing"/>
    <property type="match status" value="1"/>
</dbReference>
<sequence length="702" mass="80917">MSKEAKHTILLGDLTHTGSKAYSPNQIPYPVGCIKSYFLEYSKNSENFEIKIFKDPQKFCDAVIEKKPSIIGFSNYVWNLELSSEIAKQIKLQNPDTLIIFGGPNFPLEDSRREQWLKNHPFIDLYIIGEGEEPFTQIVDLWYETQDIQKIKQNSVMGCYSVLNGKLCKAGDFSPRISNLDDVPSPYLNGYLDEFLQEPRLSPLMESNRGCPFSCSFCVDGIQARSKVYMKSVSRFEQELEYIAQRYKGKTLTLADLNFGMYRSDVEISEKISKIKEKYGYPYYIQVSTGKNNKARVLECAELLKGSMGLAASVQSLDKDVLTNVRRNNISEQKLVEMTKAGNKLSANTYSEVILALPGDTIEKHFETVSKLMDAKMKIISMYQCMILEGSELSSELYINQWKLITKFRVLPRCYGIYYLGEKQILAAEVETVGVGSSTMSLEDYYECRSFALSEGIFYQDRAFYELFSFLENFGIKPSEVVSHLHNNRANLSNGITELFKTFDEETRNELWDDKEELLNYIKSDKKVLEKYISGKLGINVLFKHRAIAAVDLIDEIHDAVFNTASEIFRQRDFLAYQKYIPYLNELKIFSVLRKRNVFDVEKEFEHEFTYDFQELIENDFEELPKKLTNPVKVFFYSTQEQKELMKEKIDENGSDVNGLGKILSRMMGTLLQRSLKFDNKMDTKREKIIDIGVNNAPGDFV</sequence>
<dbReference type="CDD" id="cd01335">
    <property type="entry name" value="Radical_SAM"/>
    <property type="match status" value="1"/>
</dbReference>
<evidence type="ECO:0000256" key="3">
    <source>
        <dbReference type="ARBA" id="ARBA00022723"/>
    </source>
</evidence>
<feature type="domain" description="B12-binding" evidence="6">
    <location>
        <begin position="11"/>
        <end position="149"/>
    </location>
</feature>
<dbReference type="SFLD" id="SFLDS00029">
    <property type="entry name" value="Radical_SAM"/>
    <property type="match status" value="1"/>
</dbReference>
<dbReference type="Gene3D" id="3.80.30.20">
    <property type="entry name" value="tm_1862 like domain"/>
    <property type="match status" value="1"/>
</dbReference>
<evidence type="ECO:0000256" key="1">
    <source>
        <dbReference type="ARBA" id="ARBA00001966"/>
    </source>
</evidence>
<dbReference type="GO" id="GO:0016829">
    <property type="term" value="F:lyase activity"/>
    <property type="evidence" value="ECO:0007669"/>
    <property type="project" value="UniProtKB-KW"/>
</dbReference>
<keyword evidence="4" id="KW-0408">Iron</keyword>
<evidence type="ECO:0000259" key="7">
    <source>
        <dbReference type="PROSITE" id="PS51918"/>
    </source>
</evidence>
<dbReference type="PANTHER" id="PTHR43409:SF16">
    <property type="entry name" value="SLR0320 PROTEIN"/>
    <property type="match status" value="1"/>
</dbReference>
<gene>
    <name evidence="8" type="ORF">AAA799P11_00165</name>
</gene>
<dbReference type="EC" id="4.-.-.-" evidence="8"/>
<evidence type="ECO:0000259" key="6">
    <source>
        <dbReference type="PROSITE" id="PS51332"/>
    </source>
</evidence>
<evidence type="ECO:0000256" key="5">
    <source>
        <dbReference type="ARBA" id="ARBA00023014"/>
    </source>
</evidence>
<evidence type="ECO:0000313" key="9">
    <source>
        <dbReference type="Proteomes" id="UP000029387"/>
    </source>
</evidence>
<name>A0A087S2Z0_9ARCH</name>
<organism evidence="8 9">
    <name type="scientific">Marine Group I thaumarchaeote SCGC AAA799-P11</name>
    <dbReference type="NCBI Taxonomy" id="1502295"/>
    <lineage>
        <taxon>Archaea</taxon>
        <taxon>Nitrososphaerota</taxon>
        <taxon>Marine Group I</taxon>
    </lineage>
</organism>
<dbReference type="EMBL" id="JOSZ01000002">
    <property type="protein sequence ID" value="KFM20094.1"/>
    <property type="molecule type" value="Genomic_DNA"/>
</dbReference>
<dbReference type="SUPFAM" id="SSF52242">
    <property type="entry name" value="Cobalamin (vitamin B12)-binding domain"/>
    <property type="match status" value="1"/>
</dbReference>